<keyword evidence="2" id="KW-1133">Transmembrane helix</keyword>
<feature type="transmembrane region" description="Helical" evidence="2">
    <location>
        <begin position="42"/>
        <end position="60"/>
    </location>
</feature>
<gene>
    <name evidence="3" type="ORF">BEL07_17480</name>
</gene>
<comment type="caution">
    <text evidence="3">The sequence shown here is derived from an EMBL/GenBank/DDBJ whole genome shotgun (WGS) entry which is preliminary data.</text>
</comment>
<dbReference type="SUPFAM" id="SSF52540">
    <property type="entry name" value="P-loop containing nucleoside triphosphate hydrolases"/>
    <property type="match status" value="1"/>
</dbReference>
<dbReference type="Pfam" id="PF12846">
    <property type="entry name" value="AAA_10"/>
    <property type="match status" value="1"/>
</dbReference>
<dbReference type="Gene3D" id="3.40.50.300">
    <property type="entry name" value="P-loop containing nucleotide triphosphate hydrolases"/>
    <property type="match status" value="2"/>
</dbReference>
<evidence type="ECO:0000313" key="3">
    <source>
        <dbReference type="EMBL" id="OFJ52422.1"/>
    </source>
</evidence>
<protein>
    <submittedName>
        <fullName evidence="3">Uncharacterized protein</fullName>
    </submittedName>
</protein>
<feature type="transmembrane region" description="Helical" evidence="2">
    <location>
        <begin position="67"/>
        <end position="86"/>
    </location>
</feature>
<dbReference type="AlphaFoldDB" id="A0A1E8Q1L0"/>
<dbReference type="EMBL" id="MCHX01000040">
    <property type="protein sequence ID" value="OFJ52422.1"/>
    <property type="molecule type" value="Genomic_DNA"/>
</dbReference>
<evidence type="ECO:0000313" key="4">
    <source>
        <dbReference type="Proteomes" id="UP000178953"/>
    </source>
</evidence>
<reference evidence="3 4" key="1">
    <citation type="submission" date="2016-09" db="EMBL/GenBank/DDBJ databases">
        <title>genome sequence of Mycobacterium sp. 739 SCH.</title>
        <authorList>
            <person name="Greninger A.L."/>
            <person name="Qin X."/>
            <person name="Jerome K."/>
            <person name="Vora S."/>
            <person name="Quinn K."/>
        </authorList>
    </citation>
    <scope>NUCLEOTIDE SEQUENCE [LARGE SCALE GENOMIC DNA]</scope>
    <source>
        <strain evidence="3 4">SCH</strain>
    </source>
</reference>
<dbReference type="InterPro" id="IPR027417">
    <property type="entry name" value="P-loop_NTPase"/>
</dbReference>
<keyword evidence="2" id="KW-0812">Transmembrane</keyword>
<sequence>MAEDREQPTAKSFADVLNFPKRLGFLDEHTRIPLGPWGPWDGAAAILGLGLTGWGMYIWFDDGYARWICIYGVLLTGVVTFAARQIPISRPATRYRLLWALNCFIGTQSRAAVSGKRDPWKSPPKAVIDNLVFTKGGVYADFILAEQPSGMQRLAARRAIADDHRPLVRQLPSGIVFWGVSPRMDRKRLQQRMLAGREDQPRWIREVREWEHYLDNNPYYEHVFGVRVPVDAGMAGRSAAGSVAKLTSAVIGRDQDAPDSLEALREVVAQIQQKIPEKFAPRPATPQQIMWLYERRWTLGALNRPFPHDPGGPRRLSAKDFAWMMPIEFDEGDQQRRKEHRSWWRRWFPSFKPMLVLRGPACESYQSMLAVAEVPRGGLSFPGAEILQSAYDVEISADVDWYQHVSITTREQELAAVDRAQRNLEDQSFQMSGTRDADLARRYAAGEEYENALNASQLERGVHWTTTLAVGAATAADLTDAVQQLKTHFAEDLATVLSARHGAQASLWQLGQPGSEGNAPRSQFKQPTTTEEWARYAPLVGSPLGHDTGILFATNLSTKRPRPVLLDFEGFKERRGAPGMLFLGPPGGGKSQGCKRVTDGLIKRGHQASIVDPGTLGEWIPALAHHGDRVLVINPYHSRWSLDGLRIFPREHAVEHTLDHMLPMMGMDAVSAPARQFGRLLRPDDRVAESLGGLVRYFKSLDRAAYAEYEELADSLIYFSEKDYLRAMFDESLPVPPVAEKDAVIWQMAGQELPSTSETDQVHLYKRQTPRARAGLAIYGMIASLTRLSYTGPNRRPGAFGFLVTEEAREYFASPVGRKDAERMGNQGRKERYGLLGISQYIEHFDGIGIQNLPMRMVTPFKPTDIDYATEAFKKLGIDPKEYPEVLQTRVQPGRGLGYLFDDLGRVGLVDMLPPVQQELVAAFDTRDMEVQGEQWAA</sequence>
<accession>A0A1E8Q1L0</accession>
<feature type="region of interest" description="Disordered" evidence="1">
    <location>
        <begin position="509"/>
        <end position="529"/>
    </location>
</feature>
<keyword evidence="2" id="KW-0472">Membrane</keyword>
<proteinExistence type="predicted"/>
<dbReference type="RefSeq" id="WP_070354397.1">
    <property type="nucleotide sequence ID" value="NZ_MCHX01000040.1"/>
</dbReference>
<evidence type="ECO:0000256" key="2">
    <source>
        <dbReference type="SAM" id="Phobius"/>
    </source>
</evidence>
<organism evidence="3 4">
    <name type="scientific">Mycolicibacterium grossiae</name>
    <dbReference type="NCBI Taxonomy" id="1552759"/>
    <lineage>
        <taxon>Bacteria</taxon>
        <taxon>Bacillati</taxon>
        <taxon>Actinomycetota</taxon>
        <taxon>Actinomycetes</taxon>
        <taxon>Mycobacteriales</taxon>
        <taxon>Mycobacteriaceae</taxon>
        <taxon>Mycolicibacterium</taxon>
    </lineage>
</organism>
<feature type="compositionally biased region" description="Polar residues" evidence="1">
    <location>
        <begin position="520"/>
        <end position="529"/>
    </location>
</feature>
<keyword evidence="4" id="KW-1185">Reference proteome</keyword>
<evidence type="ECO:0000256" key="1">
    <source>
        <dbReference type="SAM" id="MobiDB-lite"/>
    </source>
</evidence>
<name>A0A1E8Q1L0_9MYCO</name>
<dbReference type="Proteomes" id="UP000178953">
    <property type="component" value="Unassembled WGS sequence"/>
</dbReference>